<reference evidence="2 3" key="1">
    <citation type="submission" date="2012-08" db="EMBL/GenBank/DDBJ databases">
        <title>Oryza genome evolution.</title>
        <authorList>
            <person name="Wing R.A."/>
        </authorList>
    </citation>
    <scope>NUCLEOTIDE SEQUENCE</scope>
</reference>
<reference evidence="3" key="2">
    <citation type="submission" date="2013-12" db="EMBL/GenBank/DDBJ databases">
        <authorList>
            <person name="Yu Y."/>
            <person name="Lee S."/>
            <person name="de Baynast K."/>
            <person name="Wissotski M."/>
            <person name="Liu L."/>
            <person name="Talag J."/>
            <person name="Goicoechea J."/>
            <person name="Angelova A."/>
            <person name="Jetty R."/>
            <person name="Kudrna D."/>
            <person name="Golser W."/>
            <person name="Rivera L."/>
            <person name="Zhang J."/>
            <person name="Wing R."/>
        </authorList>
    </citation>
    <scope>NUCLEOTIDE SEQUENCE</scope>
</reference>
<accession>A0A0D9VCG3</accession>
<dbReference type="PANTHER" id="PTHR37449:SF1">
    <property type="entry name" value="OS02G0159950 PROTEIN"/>
    <property type="match status" value="1"/>
</dbReference>
<evidence type="ECO:0000313" key="3">
    <source>
        <dbReference type="Proteomes" id="UP000032180"/>
    </source>
</evidence>
<dbReference type="HOGENOM" id="CLU_1973707_0_0_1"/>
<protein>
    <submittedName>
        <fullName evidence="2">Uncharacterized protein</fullName>
    </submittedName>
</protein>
<dbReference type="PANTHER" id="PTHR37449">
    <property type="match status" value="1"/>
</dbReference>
<evidence type="ECO:0000256" key="1">
    <source>
        <dbReference type="SAM" id="MobiDB-lite"/>
    </source>
</evidence>
<dbReference type="AlphaFoldDB" id="A0A0D9VCG3"/>
<dbReference type="Gramene" id="LPERR02G04020.4">
    <property type="protein sequence ID" value="LPERR02G04020.4"/>
    <property type="gene ID" value="LPERR02G04020"/>
</dbReference>
<sequence>MDDMWSAWRTQTATSEPEKPSVRRAKFSKSALNCGNLTGSTTASCSACLAPSSPATSFHLTFGFSDTIAEWIPAQSLARSESSPSPPPYLALLRSFPFASVAAGAAAAGAGAAAARREARISSARAM</sequence>
<dbReference type="EnsemblPlants" id="LPERR02G04020.4">
    <property type="protein sequence ID" value="LPERR02G04020.4"/>
    <property type="gene ID" value="LPERR02G04020"/>
</dbReference>
<keyword evidence="3" id="KW-1185">Reference proteome</keyword>
<organism evidence="2 3">
    <name type="scientific">Leersia perrieri</name>
    <dbReference type="NCBI Taxonomy" id="77586"/>
    <lineage>
        <taxon>Eukaryota</taxon>
        <taxon>Viridiplantae</taxon>
        <taxon>Streptophyta</taxon>
        <taxon>Embryophyta</taxon>
        <taxon>Tracheophyta</taxon>
        <taxon>Spermatophyta</taxon>
        <taxon>Magnoliopsida</taxon>
        <taxon>Liliopsida</taxon>
        <taxon>Poales</taxon>
        <taxon>Poaceae</taxon>
        <taxon>BOP clade</taxon>
        <taxon>Oryzoideae</taxon>
        <taxon>Oryzeae</taxon>
        <taxon>Oryzinae</taxon>
        <taxon>Leersia</taxon>
    </lineage>
</organism>
<name>A0A0D9VCG3_9ORYZ</name>
<evidence type="ECO:0000313" key="2">
    <source>
        <dbReference type="EnsemblPlants" id="LPERR02G04020.4"/>
    </source>
</evidence>
<proteinExistence type="predicted"/>
<reference evidence="2" key="3">
    <citation type="submission" date="2015-04" db="UniProtKB">
        <authorList>
            <consortium name="EnsemblPlants"/>
        </authorList>
    </citation>
    <scope>IDENTIFICATION</scope>
</reference>
<feature type="region of interest" description="Disordered" evidence="1">
    <location>
        <begin position="1"/>
        <end position="24"/>
    </location>
</feature>
<dbReference type="Proteomes" id="UP000032180">
    <property type="component" value="Chromosome 2"/>
</dbReference>